<name>A0A2M6K9E5_9BACT</name>
<evidence type="ECO:0000313" key="3">
    <source>
        <dbReference type="Proteomes" id="UP000230869"/>
    </source>
</evidence>
<feature type="non-terminal residue" evidence="2">
    <location>
        <position position="424"/>
    </location>
</feature>
<proteinExistence type="predicted"/>
<dbReference type="EMBL" id="PCWW01000030">
    <property type="protein sequence ID" value="PIR13555.1"/>
    <property type="molecule type" value="Genomic_DNA"/>
</dbReference>
<gene>
    <name evidence="2" type="ORF">COV49_01745</name>
</gene>
<dbReference type="Proteomes" id="UP000230869">
    <property type="component" value="Unassembled WGS sequence"/>
</dbReference>
<organism evidence="2 3">
    <name type="scientific">Candidatus Falkowbacteria bacterium CG11_big_fil_rev_8_21_14_0_20_39_10</name>
    <dbReference type="NCBI Taxonomy" id="1974570"/>
    <lineage>
        <taxon>Bacteria</taxon>
        <taxon>Candidatus Falkowiibacteriota</taxon>
    </lineage>
</organism>
<accession>A0A2M6K9E5</accession>
<reference evidence="2 3" key="1">
    <citation type="submission" date="2017-09" db="EMBL/GenBank/DDBJ databases">
        <title>Depth-based differentiation of microbial function through sediment-hosted aquifers and enrichment of novel symbionts in the deep terrestrial subsurface.</title>
        <authorList>
            <person name="Probst A.J."/>
            <person name="Ladd B."/>
            <person name="Jarett J.K."/>
            <person name="Geller-Mcgrath D.E."/>
            <person name="Sieber C.M."/>
            <person name="Emerson J.B."/>
            <person name="Anantharaman K."/>
            <person name="Thomas B.C."/>
            <person name="Malmstrom R."/>
            <person name="Stieglmeier M."/>
            <person name="Klingl A."/>
            <person name="Woyke T."/>
            <person name="Ryan C.M."/>
            <person name="Banfield J.F."/>
        </authorList>
    </citation>
    <scope>NUCLEOTIDE SEQUENCE [LARGE SCALE GENOMIC DNA]</scope>
    <source>
        <strain evidence="2">CG11_big_fil_rev_8_21_14_0_20_39_10</strain>
    </source>
</reference>
<dbReference type="AlphaFoldDB" id="A0A2M6K9E5"/>
<evidence type="ECO:0000313" key="2">
    <source>
        <dbReference type="EMBL" id="PIR13555.1"/>
    </source>
</evidence>
<feature type="chain" id="PRO_5014617419" evidence="1">
    <location>
        <begin position="30"/>
        <end position="424"/>
    </location>
</feature>
<keyword evidence="1" id="KW-0732">Signal</keyword>
<protein>
    <submittedName>
        <fullName evidence="2">Uncharacterized protein</fullName>
    </submittedName>
</protein>
<evidence type="ECO:0000256" key="1">
    <source>
        <dbReference type="SAM" id="SignalP"/>
    </source>
</evidence>
<feature type="signal peptide" evidence="1">
    <location>
        <begin position="1"/>
        <end position="29"/>
    </location>
</feature>
<comment type="caution">
    <text evidence="2">The sequence shown here is derived from an EMBL/GenBank/DDBJ whole genome shotgun (WGS) entry which is preliminary data.</text>
</comment>
<sequence length="424" mass="43717">MFRKKQFLIFTISLVVVVSLSITFQSLLAAWSGPTTDPPDGNVPAPINIGSTGQSKDGGLILNHLSGTTHGLIVENGNVGIGTTGPSDPLHVAGIVRINDGLKINSSGFYGTEKLYVNGTSIFQNGITVGYSGDAAPANGMIVSGNVGIGTTTPNRKLYVKSGSAGFSPSDYQGVVLESDTHQTLSFISPANTQQGIQFGGEAEGDAHIYWEDGTRGDYLNFNSALAIKNGNVGIGTTGPTIKAQVKGTAVDPVLATYNGIFGLESAAQTSFQMGIGLSFNGTWFQSYNQPATGGGTYNLILNPLGGNVGIGTTNPGNKLEIALARTDTVGAGALTLNGAQKWSFRSSLDAPANGLAFDTYNGATWSTPFVISNIGNVGIGTTAPGATLHITSTGTDLLKITRSGDRTWGLKAAGAFVITDVDN</sequence>